<gene>
    <name evidence="2" type="ORF">J4Q44_G00287510</name>
</gene>
<organism evidence="2 3">
    <name type="scientific">Coregonus suidteri</name>
    <dbReference type="NCBI Taxonomy" id="861788"/>
    <lineage>
        <taxon>Eukaryota</taxon>
        <taxon>Metazoa</taxon>
        <taxon>Chordata</taxon>
        <taxon>Craniata</taxon>
        <taxon>Vertebrata</taxon>
        <taxon>Euteleostomi</taxon>
        <taxon>Actinopterygii</taxon>
        <taxon>Neopterygii</taxon>
        <taxon>Teleostei</taxon>
        <taxon>Protacanthopterygii</taxon>
        <taxon>Salmoniformes</taxon>
        <taxon>Salmonidae</taxon>
        <taxon>Coregoninae</taxon>
        <taxon>Coregonus</taxon>
    </lineage>
</organism>
<protein>
    <submittedName>
        <fullName evidence="2">Uncharacterized protein</fullName>
    </submittedName>
</protein>
<comment type="caution">
    <text evidence="2">The sequence shown here is derived from an EMBL/GenBank/DDBJ whole genome shotgun (WGS) entry which is preliminary data.</text>
</comment>
<evidence type="ECO:0000256" key="1">
    <source>
        <dbReference type="SAM" id="MobiDB-lite"/>
    </source>
</evidence>
<keyword evidence="3" id="KW-1185">Reference proteome</keyword>
<name>A0AAN8KYX1_9TELE</name>
<dbReference type="AlphaFoldDB" id="A0AAN8KYX1"/>
<evidence type="ECO:0000313" key="2">
    <source>
        <dbReference type="EMBL" id="KAK6300653.1"/>
    </source>
</evidence>
<accession>A0AAN8KYX1</accession>
<evidence type="ECO:0000313" key="3">
    <source>
        <dbReference type="Proteomes" id="UP001356427"/>
    </source>
</evidence>
<dbReference type="EMBL" id="JAGTTL010000027">
    <property type="protein sequence ID" value="KAK6300653.1"/>
    <property type="molecule type" value="Genomic_DNA"/>
</dbReference>
<sequence>MDKKTKINTSWPAVSIPTILHRETSPAVTLPPIWAVAWERAPCLSCSWPGWTASAGPGRTGLGLEVWRSPQTASAPAPVSGEPHTVEGMHKN</sequence>
<reference evidence="2 3" key="1">
    <citation type="submission" date="2021-04" db="EMBL/GenBank/DDBJ databases">
        <authorList>
            <person name="De Guttry C."/>
            <person name="Zahm M."/>
            <person name="Klopp C."/>
            <person name="Cabau C."/>
            <person name="Louis A."/>
            <person name="Berthelot C."/>
            <person name="Parey E."/>
            <person name="Roest Crollius H."/>
            <person name="Montfort J."/>
            <person name="Robinson-Rechavi M."/>
            <person name="Bucao C."/>
            <person name="Bouchez O."/>
            <person name="Gislard M."/>
            <person name="Lluch J."/>
            <person name="Milhes M."/>
            <person name="Lampietro C."/>
            <person name="Lopez Roques C."/>
            <person name="Donnadieu C."/>
            <person name="Braasch I."/>
            <person name="Desvignes T."/>
            <person name="Postlethwait J."/>
            <person name="Bobe J."/>
            <person name="Wedekind C."/>
            <person name="Guiguen Y."/>
        </authorList>
    </citation>
    <scope>NUCLEOTIDE SEQUENCE [LARGE SCALE GENOMIC DNA]</scope>
    <source>
        <strain evidence="2">Cs_M1</strain>
        <tissue evidence="2">Blood</tissue>
    </source>
</reference>
<dbReference type="Proteomes" id="UP001356427">
    <property type="component" value="Unassembled WGS sequence"/>
</dbReference>
<proteinExistence type="predicted"/>
<feature type="region of interest" description="Disordered" evidence="1">
    <location>
        <begin position="69"/>
        <end position="92"/>
    </location>
</feature>